<keyword evidence="11 15" id="KW-0067">ATP-binding</keyword>
<dbReference type="InterPro" id="IPR027417">
    <property type="entry name" value="P-loop_NTPase"/>
</dbReference>
<evidence type="ECO:0000256" key="4">
    <source>
        <dbReference type="ARBA" id="ARBA00007008"/>
    </source>
</evidence>
<dbReference type="GO" id="GO:0004020">
    <property type="term" value="F:adenylylsulfate kinase activity"/>
    <property type="evidence" value="ECO:0007669"/>
    <property type="project" value="UniProtKB-UniRule"/>
</dbReference>
<evidence type="ECO:0000313" key="18">
    <source>
        <dbReference type="EMBL" id="ADN75319.1"/>
    </source>
</evidence>
<evidence type="ECO:0000256" key="5">
    <source>
        <dbReference type="ARBA" id="ARBA00012121"/>
    </source>
</evidence>
<dbReference type="OrthoDB" id="9804504at2"/>
<comment type="function">
    <text evidence="2 15 16">Catalyzes the synthesis of activated sulfate.</text>
</comment>
<evidence type="ECO:0000256" key="3">
    <source>
        <dbReference type="ARBA" id="ARBA00004806"/>
    </source>
</evidence>
<dbReference type="eggNOG" id="COG0529">
    <property type="taxonomic scope" value="Bacteria"/>
</dbReference>
<protein>
    <recommendedName>
        <fullName evidence="6 15">Adenylyl-sulfate kinase</fullName>
        <ecNumber evidence="5 15">2.7.1.25</ecNumber>
    </recommendedName>
    <alternativeName>
        <fullName evidence="13 15">APS kinase</fullName>
    </alternativeName>
    <alternativeName>
        <fullName evidence="14 15">ATP adenosine-5'-phosphosulfate 3'-phosphotransferase</fullName>
    </alternativeName>
    <alternativeName>
        <fullName evidence="12 15">Adenosine-5'-phosphosulfate kinase</fullName>
    </alternativeName>
</protein>
<dbReference type="UniPathway" id="UPA00140">
    <property type="reaction ID" value="UER00205"/>
</dbReference>
<dbReference type="SUPFAM" id="SSF52540">
    <property type="entry name" value="P-loop containing nucleoside triphosphate hydrolases"/>
    <property type="match status" value="1"/>
</dbReference>
<keyword evidence="10 15" id="KW-0418">Kinase</keyword>
<evidence type="ECO:0000256" key="11">
    <source>
        <dbReference type="ARBA" id="ARBA00022840"/>
    </source>
</evidence>
<dbReference type="STRING" id="550540.Fbal_1110"/>
<evidence type="ECO:0000256" key="1">
    <source>
        <dbReference type="ARBA" id="ARBA00001823"/>
    </source>
</evidence>
<dbReference type="NCBIfam" id="TIGR00455">
    <property type="entry name" value="apsK"/>
    <property type="match status" value="1"/>
</dbReference>
<name>E1SVH3_FERBD</name>
<dbReference type="GO" id="GO:0070814">
    <property type="term" value="P:hydrogen sulfide biosynthetic process"/>
    <property type="evidence" value="ECO:0007669"/>
    <property type="project" value="UniProtKB-UniRule"/>
</dbReference>
<dbReference type="PANTHER" id="PTHR11055">
    <property type="entry name" value="BIFUNCTIONAL 3'-PHOSPHOADENOSINE 5'-PHOSPHOSULFATE SYNTHASE"/>
    <property type="match status" value="1"/>
</dbReference>
<evidence type="ECO:0000256" key="12">
    <source>
        <dbReference type="ARBA" id="ARBA00029724"/>
    </source>
</evidence>
<dbReference type="Pfam" id="PF01583">
    <property type="entry name" value="APS_kinase"/>
    <property type="match status" value="1"/>
</dbReference>
<evidence type="ECO:0000256" key="13">
    <source>
        <dbReference type="ARBA" id="ARBA00031393"/>
    </source>
</evidence>
<feature type="active site" description="Phosphoserine intermediate" evidence="15">
    <location>
        <position position="106"/>
    </location>
</feature>
<evidence type="ECO:0000256" key="8">
    <source>
        <dbReference type="ARBA" id="ARBA00022679"/>
    </source>
</evidence>
<dbReference type="GO" id="GO:0000103">
    <property type="term" value="P:sulfate assimilation"/>
    <property type="evidence" value="ECO:0007669"/>
    <property type="project" value="UniProtKB-UniRule"/>
</dbReference>
<accession>E1SVH3</accession>
<keyword evidence="7 15" id="KW-0597">Phosphoprotein</keyword>
<feature type="binding site" evidence="15">
    <location>
        <begin position="32"/>
        <end position="39"/>
    </location>
    <ligand>
        <name>ATP</name>
        <dbReference type="ChEBI" id="CHEBI:30616"/>
    </ligand>
</feature>
<evidence type="ECO:0000256" key="9">
    <source>
        <dbReference type="ARBA" id="ARBA00022741"/>
    </source>
</evidence>
<dbReference type="GO" id="GO:0005524">
    <property type="term" value="F:ATP binding"/>
    <property type="evidence" value="ECO:0007669"/>
    <property type="project" value="UniProtKB-UniRule"/>
</dbReference>
<dbReference type="InterPro" id="IPR002891">
    <property type="entry name" value="APS"/>
</dbReference>
<dbReference type="AlphaFoldDB" id="E1SVH3"/>
<dbReference type="Gene3D" id="3.40.50.300">
    <property type="entry name" value="P-loop containing nucleotide triphosphate hydrolases"/>
    <property type="match status" value="1"/>
</dbReference>
<dbReference type="KEGG" id="fbl:Fbal_1110"/>
<dbReference type="NCBIfam" id="NF003013">
    <property type="entry name" value="PRK03846.1"/>
    <property type="match status" value="1"/>
</dbReference>
<gene>
    <name evidence="15" type="primary">cysC</name>
    <name evidence="18" type="ordered locus">Fbal_1110</name>
</gene>
<evidence type="ECO:0000256" key="15">
    <source>
        <dbReference type="HAMAP-Rule" id="MF_00065"/>
    </source>
</evidence>
<dbReference type="RefSeq" id="WP_013344625.1">
    <property type="nucleotide sequence ID" value="NC_014541.1"/>
</dbReference>
<dbReference type="Proteomes" id="UP000006683">
    <property type="component" value="Chromosome"/>
</dbReference>
<evidence type="ECO:0000259" key="17">
    <source>
        <dbReference type="Pfam" id="PF01583"/>
    </source>
</evidence>
<dbReference type="EC" id="2.7.1.25" evidence="5 15"/>
<dbReference type="CDD" id="cd02027">
    <property type="entry name" value="APSK"/>
    <property type="match status" value="1"/>
</dbReference>
<feature type="domain" description="APS kinase" evidence="17">
    <location>
        <begin position="26"/>
        <end position="173"/>
    </location>
</feature>
<dbReference type="GeneID" id="67181347"/>
<evidence type="ECO:0000256" key="2">
    <source>
        <dbReference type="ARBA" id="ARBA00002632"/>
    </source>
</evidence>
<evidence type="ECO:0000256" key="6">
    <source>
        <dbReference type="ARBA" id="ARBA00018163"/>
    </source>
</evidence>
<evidence type="ECO:0000256" key="16">
    <source>
        <dbReference type="RuleBase" id="RU004347"/>
    </source>
</evidence>
<proteinExistence type="inferred from homology"/>
<keyword evidence="19" id="KW-1185">Reference proteome</keyword>
<evidence type="ECO:0000313" key="19">
    <source>
        <dbReference type="Proteomes" id="UP000006683"/>
    </source>
</evidence>
<comment type="pathway">
    <text evidence="3 15 16">Sulfur metabolism; hydrogen sulfide biosynthesis; sulfite from sulfate: step 2/3.</text>
</comment>
<comment type="catalytic activity">
    <reaction evidence="1 15 16">
        <text>adenosine 5'-phosphosulfate + ATP = 3'-phosphoadenylyl sulfate + ADP + H(+)</text>
        <dbReference type="Rhea" id="RHEA:24152"/>
        <dbReference type="ChEBI" id="CHEBI:15378"/>
        <dbReference type="ChEBI" id="CHEBI:30616"/>
        <dbReference type="ChEBI" id="CHEBI:58243"/>
        <dbReference type="ChEBI" id="CHEBI:58339"/>
        <dbReference type="ChEBI" id="CHEBI:456216"/>
        <dbReference type="EC" id="2.7.1.25"/>
    </reaction>
</comment>
<evidence type="ECO:0000256" key="10">
    <source>
        <dbReference type="ARBA" id="ARBA00022777"/>
    </source>
</evidence>
<sequence length="198" mass="22063">MTENLTWHPHQITPDERRANKGHGAAVLWFTGLSGSGKSTIANALEQKLHQAGVHSYLLDGDNVRHGLNRDLGFSDDDRVENLRRVSEVAALMADAGLVVLTAFISPFRSERDAVRQRLPEGQFIEVFIDTPLAECERRDPKGLYQKARAGTIRQFTGIDSKYQAPEQPDVHLRADQLTPEQCAERLLAALRERGVIG</sequence>
<keyword evidence="8 15" id="KW-0808">Transferase</keyword>
<dbReference type="EMBL" id="CP002209">
    <property type="protein sequence ID" value="ADN75319.1"/>
    <property type="molecule type" value="Genomic_DNA"/>
</dbReference>
<evidence type="ECO:0000256" key="14">
    <source>
        <dbReference type="ARBA" id="ARBA00031464"/>
    </source>
</evidence>
<reference evidence="18 19" key="1">
    <citation type="journal article" date="2010" name="Stand. Genomic Sci.">
        <title>Complete genome sequence of Ferrimonas balearica type strain (PAT).</title>
        <authorList>
            <person name="Nolan M."/>
            <person name="Sikorski J."/>
            <person name="Davenport K."/>
            <person name="Lucas S."/>
            <person name="Glavina Del Rio T."/>
            <person name="Tice H."/>
            <person name="Cheng J."/>
            <person name="Goodwin L."/>
            <person name="Pitluck S."/>
            <person name="Liolios K."/>
            <person name="Ivanova N."/>
            <person name="Mavromatis K."/>
            <person name="Ovchinnikova G."/>
            <person name="Pati A."/>
            <person name="Chen A."/>
            <person name="Palaniappan K."/>
            <person name="Land M."/>
            <person name="Hauser L."/>
            <person name="Chang Y."/>
            <person name="Jeffries C."/>
            <person name="Tapia R."/>
            <person name="Brettin T."/>
            <person name="Detter J."/>
            <person name="Han C."/>
            <person name="Yasawong M."/>
            <person name="Rohde M."/>
            <person name="Tindall B."/>
            <person name="Goker M."/>
            <person name="Woyke T."/>
            <person name="Bristow J."/>
            <person name="Eisen J."/>
            <person name="Markowitz V."/>
            <person name="Hugenholtz P."/>
            <person name="Kyrpides N."/>
            <person name="Klenk H."/>
            <person name="Lapidus A."/>
        </authorList>
    </citation>
    <scope>NUCLEOTIDE SEQUENCE [LARGE SCALE GENOMIC DNA]</scope>
    <source>
        <strain evidence="19">DSM 9799 / CCM 4581 / KCTC 23876 / PAT</strain>
    </source>
</reference>
<comment type="similarity">
    <text evidence="4 15 16">Belongs to the APS kinase family.</text>
</comment>
<evidence type="ECO:0000256" key="7">
    <source>
        <dbReference type="ARBA" id="ARBA00022553"/>
    </source>
</evidence>
<dbReference type="HAMAP" id="MF_00065">
    <property type="entry name" value="Adenylyl_sulf_kinase"/>
    <property type="match status" value="1"/>
</dbReference>
<dbReference type="PANTHER" id="PTHR11055:SF63">
    <property type="entry name" value="ADENYLYL-SULFATE KINASE 1, CHLOROPLASTIC"/>
    <property type="match status" value="1"/>
</dbReference>
<dbReference type="HOGENOM" id="CLU_046932_1_1_6"/>
<organism evidence="18 19">
    <name type="scientific">Ferrimonas balearica (strain DSM 9799 / CCM 4581 / KCTC 23876 / PAT)</name>
    <dbReference type="NCBI Taxonomy" id="550540"/>
    <lineage>
        <taxon>Bacteria</taxon>
        <taxon>Pseudomonadati</taxon>
        <taxon>Pseudomonadota</taxon>
        <taxon>Gammaproteobacteria</taxon>
        <taxon>Alteromonadales</taxon>
        <taxon>Ferrimonadaceae</taxon>
        <taxon>Ferrimonas</taxon>
    </lineage>
</organism>
<dbReference type="FunFam" id="3.40.50.300:FF:000212">
    <property type="entry name" value="Adenylyl-sulfate kinase"/>
    <property type="match status" value="1"/>
</dbReference>
<dbReference type="InterPro" id="IPR059117">
    <property type="entry name" value="APS_kinase_dom"/>
</dbReference>
<keyword evidence="9 15" id="KW-0547">Nucleotide-binding</keyword>